<accession>A0A9P9WDN8</accession>
<feature type="region of interest" description="Disordered" evidence="1">
    <location>
        <begin position="66"/>
        <end position="132"/>
    </location>
</feature>
<evidence type="ECO:0000313" key="2">
    <source>
        <dbReference type="EMBL" id="KAI1858237.1"/>
    </source>
</evidence>
<dbReference type="Proteomes" id="UP000829685">
    <property type="component" value="Unassembled WGS sequence"/>
</dbReference>
<reference evidence="2" key="1">
    <citation type="submission" date="2021-03" db="EMBL/GenBank/DDBJ databases">
        <title>Revisited historic fungal species revealed as producer of novel bioactive compounds through whole genome sequencing and comparative genomics.</title>
        <authorList>
            <person name="Vignolle G.A."/>
            <person name="Hochenegger N."/>
            <person name="Mach R.L."/>
            <person name="Mach-Aigner A.R."/>
            <person name="Javad Rahimi M."/>
            <person name="Salim K.A."/>
            <person name="Chan C.M."/>
            <person name="Lim L.B.L."/>
            <person name="Cai F."/>
            <person name="Druzhinina I.S."/>
            <person name="U'Ren J.M."/>
            <person name="Derntl C."/>
        </authorList>
    </citation>
    <scope>NUCLEOTIDE SEQUENCE</scope>
    <source>
        <strain evidence="2">TUCIM 5799</strain>
    </source>
</reference>
<gene>
    <name evidence="2" type="ORF">JX265_010905</name>
</gene>
<comment type="caution">
    <text evidence="2">The sequence shown here is derived from an EMBL/GenBank/DDBJ whole genome shotgun (WGS) entry which is preliminary data.</text>
</comment>
<feature type="compositionally biased region" description="Basic and acidic residues" evidence="1">
    <location>
        <begin position="17"/>
        <end position="28"/>
    </location>
</feature>
<evidence type="ECO:0000256" key="1">
    <source>
        <dbReference type="SAM" id="MobiDB-lite"/>
    </source>
</evidence>
<protein>
    <submittedName>
        <fullName evidence="2">Uncharacterized protein</fullName>
    </submittedName>
</protein>
<name>A0A9P9WDN8_9PEZI</name>
<keyword evidence="3" id="KW-1185">Reference proteome</keyword>
<evidence type="ECO:0000313" key="3">
    <source>
        <dbReference type="Proteomes" id="UP000829685"/>
    </source>
</evidence>
<organism evidence="2 3">
    <name type="scientific">Neoarthrinium moseri</name>
    <dbReference type="NCBI Taxonomy" id="1658444"/>
    <lineage>
        <taxon>Eukaryota</taxon>
        <taxon>Fungi</taxon>
        <taxon>Dikarya</taxon>
        <taxon>Ascomycota</taxon>
        <taxon>Pezizomycotina</taxon>
        <taxon>Sordariomycetes</taxon>
        <taxon>Xylariomycetidae</taxon>
        <taxon>Amphisphaeriales</taxon>
        <taxon>Apiosporaceae</taxon>
        <taxon>Neoarthrinium</taxon>
    </lineage>
</organism>
<dbReference type="AlphaFoldDB" id="A0A9P9WDN8"/>
<sequence>MGTLRSCGSWIRTDTSPGRDSRPDRDPHSYSAGTLGRPASCGSQLVAEESCFSALFWSRPANHRLPGQSSVNYTTAYPPWDPMARTRGPPEPSSRELAPGWLSRFSSYTPPYADRTEEKGAATTSKHTPLPPGLLYETDLHAAGLGPECWTLIAAFVA</sequence>
<dbReference type="EMBL" id="JAFIMR010000037">
    <property type="protein sequence ID" value="KAI1858237.1"/>
    <property type="molecule type" value="Genomic_DNA"/>
</dbReference>
<proteinExistence type="predicted"/>
<feature type="region of interest" description="Disordered" evidence="1">
    <location>
        <begin position="1"/>
        <end position="39"/>
    </location>
</feature>